<dbReference type="InterPro" id="IPR010445">
    <property type="entry name" value="LapA_dom"/>
</dbReference>
<dbReference type="GO" id="GO:0005886">
    <property type="term" value="C:plasma membrane"/>
    <property type="evidence" value="ECO:0007669"/>
    <property type="project" value="InterPro"/>
</dbReference>
<dbReference type="AlphaFoldDB" id="A0A7C5DDX9"/>
<sequence length="127" mass="13770">MQKMATLYLIVALVIAVIAVLFALQNSMLVTISFLSWEISGSLSLVLLATLAIGVLIGLLVLAPSALKKTFKASSQRKRINALEHEVSEHKAKVAELQKPAPVISSPDAQPESHDSESKRPPHELHQ</sequence>
<dbReference type="EMBL" id="DRSQ01000105">
    <property type="protein sequence ID" value="HHE31993.1"/>
    <property type="molecule type" value="Genomic_DNA"/>
</dbReference>
<keyword evidence="4 6" id="KW-0472">Membrane</keyword>
<keyword evidence="2 6" id="KW-0812">Transmembrane</keyword>
<reference evidence="8" key="1">
    <citation type="journal article" date="2020" name="mSystems">
        <title>Genome- and Community-Level Interaction Insights into Carbon Utilization and Element Cycling Functions of Hydrothermarchaeota in Hydrothermal Sediment.</title>
        <authorList>
            <person name="Zhou Z."/>
            <person name="Liu Y."/>
            <person name="Xu W."/>
            <person name="Pan J."/>
            <person name="Luo Z.H."/>
            <person name="Li M."/>
        </authorList>
    </citation>
    <scope>NUCLEOTIDE SEQUENCE [LARGE SCALE GENOMIC DNA]</scope>
    <source>
        <strain evidence="8">HyVt-633</strain>
    </source>
</reference>
<feature type="transmembrane region" description="Helical" evidence="6">
    <location>
        <begin position="45"/>
        <end position="67"/>
    </location>
</feature>
<comment type="caution">
    <text evidence="8">The sequence shown here is derived from an EMBL/GenBank/DDBJ whole genome shotgun (WGS) entry which is preliminary data.</text>
</comment>
<dbReference type="PANTHER" id="PTHR41335">
    <property type="entry name" value="MEMBRANE PROTEIN-RELATED"/>
    <property type="match status" value="1"/>
</dbReference>
<accession>A0A7C5DDX9</accession>
<dbReference type="PANTHER" id="PTHR41335:SF1">
    <property type="entry name" value="MEMBRANE PROTEIN"/>
    <property type="match status" value="1"/>
</dbReference>
<evidence type="ECO:0000256" key="3">
    <source>
        <dbReference type="ARBA" id="ARBA00022989"/>
    </source>
</evidence>
<evidence type="ECO:0000256" key="4">
    <source>
        <dbReference type="ARBA" id="ARBA00023136"/>
    </source>
</evidence>
<feature type="transmembrane region" description="Helical" evidence="6">
    <location>
        <begin position="7"/>
        <end position="25"/>
    </location>
</feature>
<evidence type="ECO:0000256" key="6">
    <source>
        <dbReference type="SAM" id="Phobius"/>
    </source>
</evidence>
<evidence type="ECO:0000256" key="2">
    <source>
        <dbReference type="ARBA" id="ARBA00022692"/>
    </source>
</evidence>
<evidence type="ECO:0000256" key="1">
    <source>
        <dbReference type="ARBA" id="ARBA00022475"/>
    </source>
</evidence>
<feature type="domain" description="Lipopolysaccharide assembly protein A" evidence="7">
    <location>
        <begin position="25"/>
        <end position="87"/>
    </location>
</feature>
<evidence type="ECO:0000259" key="7">
    <source>
        <dbReference type="Pfam" id="PF06305"/>
    </source>
</evidence>
<keyword evidence="1" id="KW-1003">Cell membrane</keyword>
<feature type="compositionally biased region" description="Basic and acidic residues" evidence="5">
    <location>
        <begin position="111"/>
        <end position="127"/>
    </location>
</feature>
<name>A0A7C5DDX9_9CHLB</name>
<proteinExistence type="predicted"/>
<keyword evidence="3 6" id="KW-1133">Transmembrane helix</keyword>
<evidence type="ECO:0000256" key="5">
    <source>
        <dbReference type="SAM" id="MobiDB-lite"/>
    </source>
</evidence>
<gene>
    <name evidence="8" type="ORF">ENL07_05045</name>
</gene>
<organism evidence="8">
    <name type="scientific">Chlorobaculum parvum</name>
    <dbReference type="NCBI Taxonomy" id="274539"/>
    <lineage>
        <taxon>Bacteria</taxon>
        <taxon>Pseudomonadati</taxon>
        <taxon>Chlorobiota</taxon>
        <taxon>Chlorobiia</taxon>
        <taxon>Chlorobiales</taxon>
        <taxon>Chlorobiaceae</taxon>
        <taxon>Chlorobaculum</taxon>
    </lineage>
</organism>
<evidence type="ECO:0000313" key="8">
    <source>
        <dbReference type="EMBL" id="HHE31993.1"/>
    </source>
</evidence>
<protein>
    <submittedName>
        <fullName evidence="8">LapA family protein</fullName>
    </submittedName>
</protein>
<dbReference type="Pfam" id="PF06305">
    <property type="entry name" value="LapA_dom"/>
    <property type="match status" value="1"/>
</dbReference>
<feature type="region of interest" description="Disordered" evidence="5">
    <location>
        <begin position="91"/>
        <end position="127"/>
    </location>
</feature>
<dbReference type="Proteomes" id="UP000886058">
    <property type="component" value="Unassembled WGS sequence"/>
</dbReference>